<keyword evidence="1 5" id="KW-0597">Phosphoprotein</keyword>
<evidence type="ECO:0000313" key="8">
    <source>
        <dbReference type="EMBL" id="SEA67890.1"/>
    </source>
</evidence>
<dbReference type="PRINTS" id="PR00038">
    <property type="entry name" value="HTHLUXR"/>
</dbReference>
<dbReference type="SMART" id="SM00421">
    <property type="entry name" value="HTH_LUXR"/>
    <property type="match status" value="1"/>
</dbReference>
<protein>
    <submittedName>
        <fullName evidence="8">DNA-binding response regulator, NarL/FixJ family, contains REC and HTH domains</fullName>
    </submittedName>
</protein>
<dbReference type="GO" id="GO:0006355">
    <property type="term" value="P:regulation of DNA-templated transcription"/>
    <property type="evidence" value="ECO:0007669"/>
    <property type="project" value="InterPro"/>
</dbReference>
<dbReference type="Gene3D" id="3.40.50.2300">
    <property type="match status" value="1"/>
</dbReference>
<gene>
    <name evidence="8" type="ORF">SAMN02910418_02148</name>
</gene>
<dbReference type="EMBL" id="FNQV01000015">
    <property type="protein sequence ID" value="SEA67890.1"/>
    <property type="molecule type" value="Genomic_DNA"/>
</dbReference>
<dbReference type="PANTHER" id="PTHR43214:SF24">
    <property type="entry name" value="TRANSCRIPTIONAL REGULATORY PROTEIN NARL-RELATED"/>
    <property type="match status" value="1"/>
</dbReference>
<dbReference type="InterPro" id="IPR001789">
    <property type="entry name" value="Sig_transdc_resp-reg_receiver"/>
</dbReference>
<evidence type="ECO:0000259" key="6">
    <source>
        <dbReference type="PROSITE" id="PS50043"/>
    </source>
</evidence>
<dbReference type="Pfam" id="PF00196">
    <property type="entry name" value="GerE"/>
    <property type="match status" value="1"/>
</dbReference>
<name>A0A1H4D5X1_9ACTO</name>
<dbReference type="InterPro" id="IPR016032">
    <property type="entry name" value="Sig_transdc_resp-reg_C-effctor"/>
</dbReference>
<evidence type="ECO:0000256" key="4">
    <source>
        <dbReference type="ARBA" id="ARBA00023163"/>
    </source>
</evidence>
<accession>A0A1H4D5X1</accession>
<sequence length="222" mass="23242">MKIVLADDSALLREGLRGLIERQGHEVVADAEDAPGLITAVTEARAGNGVDVVVTDVRMPPGMATDGLDAAIALRERYPDLAIMIVSQYVAPAYAAKLLAHGGAGFGYLLKDRVARVADFLRSLDVVAAGGVVIDPEVAAQLAAARSGPLDSLTDREREVLALMAEGLSNTQIAAKLFLSGGAVAKYVAAVFVKLGLPVGEDNRRVRAVLAYLTAQNDGLMH</sequence>
<dbReference type="PANTHER" id="PTHR43214">
    <property type="entry name" value="TWO-COMPONENT RESPONSE REGULATOR"/>
    <property type="match status" value="1"/>
</dbReference>
<dbReference type="InterPro" id="IPR039420">
    <property type="entry name" value="WalR-like"/>
</dbReference>
<dbReference type="InterPro" id="IPR058245">
    <property type="entry name" value="NreC/VraR/RcsB-like_REC"/>
</dbReference>
<dbReference type="PROSITE" id="PS50043">
    <property type="entry name" value="HTH_LUXR_2"/>
    <property type="match status" value="1"/>
</dbReference>
<evidence type="ECO:0000256" key="5">
    <source>
        <dbReference type="PROSITE-ProRule" id="PRU00169"/>
    </source>
</evidence>
<dbReference type="GO" id="GO:0000160">
    <property type="term" value="P:phosphorelay signal transduction system"/>
    <property type="evidence" value="ECO:0007669"/>
    <property type="project" value="InterPro"/>
</dbReference>
<dbReference type="SMART" id="SM00448">
    <property type="entry name" value="REC"/>
    <property type="match status" value="1"/>
</dbReference>
<reference evidence="9" key="1">
    <citation type="submission" date="2016-10" db="EMBL/GenBank/DDBJ databases">
        <authorList>
            <person name="Varghese N."/>
            <person name="Submissions S."/>
        </authorList>
    </citation>
    <scope>NUCLEOTIDE SEQUENCE [LARGE SCALE GENOMIC DNA]</scope>
    <source>
        <strain evidence="9">KPR-1</strain>
    </source>
</reference>
<keyword evidence="4" id="KW-0804">Transcription</keyword>
<keyword evidence="2" id="KW-0805">Transcription regulation</keyword>
<keyword evidence="3 8" id="KW-0238">DNA-binding</keyword>
<organism evidence="8 9">
    <name type="scientific">Bowdeniella nasicola</name>
    <dbReference type="NCBI Taxonomy" id="208480"/>
    <lineage>
        <taxon>Bacteria</taxon>
        <taxon>Bacillati</taxon>
        <taxon>Actinomycetota</taxon>
        <taxon>Actinomycetes</taxon>
        <taxon>Actinomycetales</taxon>
        <taxon>Actinomycetaceae</taxon>
        <taxon>Bowdeniella</taxon>
    </lineage>
</organism>
<feature type="modified residue" description="4-aspartylphosphate" evidence="5">
    <location>
        <position position="56"/>
    </location>
</feature>
<evidence type="ECO:0000259" key="7">
    <source>
        <dbReference type="PROSITE" id="PS50110"/>
    </source>
</evidence>
<dbReference type="InterPro" id="IPR011006">
    <property type="entry name" value="CheY-like_superfamily"/>
</dbReference>
<dbReference type="CDD" id="cd06170">
    <property type="entry name" value="LuxR_C_like"/>
    <property type="match status" value="1"/>
</dbReference>
<dbReference type="GO" id="GO:0003677">
    <property type="term" value="F:DNA binding"/>
    <property type="evidence" value="ECO:0007669"/>
    <property type="project" value="UniProtKB-KW"/>
</dbReference>
<dbReference type="AlphaFoldDB" id="A0A1H4D5X1"/>
<dbReference type="CDD" id="cd17535">
    <property type="entry name" value="REC_NarL-like"/>
    <property type="match status" value="1"/>
</dbReference>
<dbReference type="OrthoDB" id="9808843at2"/>
<dbReference type="SUPFAM" id="SSF46894">
    <property type="entry name" value="C-terminal effector domain of the bipartite response regulators"/>
    <property type="match status" value="1"/>
</dbReference>
<evidence type="ECO:0000256" key="2">
    <source>
        <dbReference type="ARBA" id="ARBA00023015"/>
    </source>
</evidence>
<dbReference type="RefSeq" id="WP_092565753.1">
    <property type="nucleotide sequence ID" value="NZ_FNQV01000015.1"/>
</dbReference>
<dbReference type="SUPFAM" id="SSF52172">
    <property type="entry name" value="CheY-like"/>
    <property type="match status" value="1"/>
</dbReference>
<evidence type="ECO:0000313" key="9">
    <source>
        <dbReference type="Proteomes" id="UP000199288"/>
    </source>
</evidence>
<evidence type="ECO:0000256" key="1">
    <source>
        <dbReference type="ARBA" id="ARBA00022553"/>
    </source>
</evidence>
<feature type="domain" description="HTH luxR-type" evidence="6">
    <location>
        <begin position="146"/>
        <end position="219"/>
    </location>
</feature>
<evidence type="ECO:0000256" key="3">
    <source>
        <dbReference type="ARBA" id="ARBA00023125"/>
    </source>
</evidence>
<dbReference type="InterPro" id="IPR000792">
    <property type="entry name" value="Tscrpt_reg_LuxR_C"/>
</dbReference>
<keyword evidence="9" id="KW-1185">Reference proteome</keyword>
<feature type="domain" description="Response regulatory" evidence="7">
    <location>
        <begin position="2"/>
        <end position="126"/>
    </location>
</feature>
<dbReference type="Pfam" id="PF00072">
    <property type="entry name" value="Response_reg"/>
    <property type="match status" value="1"/>
</dbReference>
<proteinExistence type="predicted"/>
<dbReference type="Proteomes" id="UP000199288">
    <property type="component" value="Unassembled WGS sequence"/>
</dbReference>
<dbReference type="PROSITE" id="PS50110">
    <property type="entry name" value="RESPONSE_REGULATORY"/>
    <property type="match status" value="1"/>
</dbReference>